<evidence type="ECO:0000256" key="4">
    <source>
        <dbReference type="ARBA" id="ARBA00022777"/>
    </source>
</evidence>
<comment type="similarity">
    <text evidence="5">Belongs to the adenylate kinase family.</text>
</comment>
<evidence type="ECO:0000256" key="1">
    <source>
        <dbReference type="ARBA" id="ARBA00022679"/>
    </source>
</evidence>
<keyword evidence="2" id="KW-0545">Nucleotide biosynthesis</keyword>
<evidence type="ECO:0000256" key="2">
    <source>
        <dbReference type="ARBA" id="ARBA00022727"/>
    </source>
</evidence>
<comment type="catalytic activity">
    <reaction evidence="6">
        <text>AMP + ATP = 2 ADP</text>
        <dbReference type="Rhea" id="RHEA:12973"/>
        <dbReference type="ChEBI" id="CHEBI:30616"/>
        <dbReference type="ChEBI" id="CHEBI:456215"/>
        <dbReference type="ChEBI" id="CHEBI:456216"/>
        <dbReference type="EC" id="2.7.4.3"/>
    </reaction>
</comment>
<dbReference type="PRINTS" id="PR00094">
    <property type="entry name" value="ADENYLTKNASE"/>
</dbReference>
<name>A0A2M7BYQ1_9BACT</name>
<evidence type="ECO:0000256" key="6">
    <source>
        <dbReference type="RuleBase" id="RU003331"/>
    </source>
</evidence>
<dbReference type="SUPFAM" id="SSF52540">
    <property type="entry name" value="P-loop containing nucleoside triphosphate hydrolases"/>
    <property type="match status" value="1"/>
</dbReference>
<dbReference type="InterPro" id="IPR000850">
    <property type="entry name" value="Adenylat/UMP-CMP_kin"/>
</dbReference>
<keyword evidence="3 6" id="KW-0547">Nucleotide-binding</keyword>
<dbReference type="GO" id="GO:0004017">
    <property type="term" value="F:AMP kinase activity"/>
    <property type="evidence" value="ECO:0007669"/>
    <property type="project" value="UniProtKB-EC"/>
</dbReference>
<gene>
    <name evidence="7" type="ORF">COS47_00550</name>
</gene>
<dbReference type="AlphaFoldDB" id="A0A2M7BYQ1"/>
<dbReference type="PANTHER" id="PTHR23359">
    <property type="entry name" value="NUCLEOTIDE KINASE"/>
    <property type="match status" value="1"/>
</dbReference>
<comment type="caution">
    <text evidence="7">The sequence shown here is derived from an EMBL/GenBank/DDBJ whole genome shotgun (WGS) entry which is preliminary data.</text>
</comment>
<proteinExistence type="inferred from homology"/>
<evidence type="ECO:0000313" key="8">
    <source>
        <dbReference type="Proteomes" id="UP000230324"/>
    </source>
</evidence>
<keyword evidence="6" id="KW-0067">ATP-binding</keyword>
<reference evidence="8" key="1">
    <citation type="submission" date="2017-09" db="EMBL/GenBank/DDBJ databases">
        <title>Depth-based differentiation of microbial function through sediment-hosted aquifers and enrichment of novel symbionts in the deep terrestrial subsurface.</title>
        <authorList>
            <person name="Probst A.J."/>
            <person name="Ladd B."/>
            <person name="Jarett J.K."/>
            <person name="Geller-Mcgrath D.E."/>
            <person name="Sieber C.M.K."/>
            <person name="Emerson J.B."/>
            <person name="Anantharaman K."/>
            <person name="Thomas B.C."/>
            <person name="Malmstrom R."/>
            <person name="Stieglmeier M."/>
            <person name="Klingl A."/>
            <person name="Woyke T."/>
            <person name="Ryan C.M."/>
            <person name="Banfield J.F."/>
        </authorList>
    </citation>
    <scope>NUCLEOTIDE SEQUENCE [LARGE SCALE GENOMIC DNA]</scope>
</reference>
<comment type="subcellular location">
    <subcellularLocation>
        <location evidence="6">Cytoplasm</location>
    </subcellularLocation>
</comment>
<evidence type="ECO:0000313" key="7">
    <source>
        <dbReference type="EMBL" id="PIV12805.1"/>
    </source>
</evidence>
<dbReference type="GO" id="GO:0005524">
    <property type="term" value="F:ATP binding"/>
    <property type="evidence" value="ECO:0007669"/>
    <property type="project" value="UniProtKB-KW"/>
</dbReference>
<organism evidence="7 8">
    <name type="scientific">Candidatus Nealsonbacteria bacterium CG03_land_8_20_14_0_80_36_12</name>
    <dbReference type="NCBI Taxonomy" id="1974701"/>
    <lineage>
        <taxon>Bacteria</taxon>
        <taxon>Candidatus Nealsoniibacteriota</taxon>
    </lineage>
</organism>
<dbReference type="Gene3D" id="3.40.50.300">
    <property type="entry name" value="P-loop containing nucleotide triphosphate hydrolases"/>
    <property type="match status" value="1"/>
</dbReference>
<dbReference type="CDD" id="cd01428">
    <property type="entry name" value="ADK"/>
    <property type="match status" value="1"/>
</dbReference>
<sequence length="234" mass="26724">MLNSQKLVIILLGPPGSGKGTLATLLAEKFDLYYFETSKVIEANVMKAKSGDFLKVGSQKYNLLKEKNFWKTGMICSPLLVGFWIKQKIKKLAKEGEGIVLAGSPRTLPEGKEEIPLLKKLYGSKNIKVVLVEISAQESIWRNSHRRICQLMRHPIIYAKETAQLKRCPLDGSRLVRRKGLDEPETIKVRLKEYKEKTLPLIEYFKKQGLRTRKINGKGSVEVVFKRVLKSLRR</sequence>
<keyword evidence="4 5" id="KW-0418">Kinase</keyword>
<evidence type="ECO:0000256" key="3">
    <source>
        <dbReference type="ARBA" id="ARBA00022741"/>
    </source>
</evidence>
<protein>
    <recommendedName>
        <fullName evidence="6">Adenylate kinase</fullName>
        <ecNumber evidence="6">2.7.4.3</ecNumber>
    </recommendedName>
</protein>
<comment type="subunit">
    <text evidence="6">Monomer.</text>
</comment>
<dbReference type="Proteomes" id="UP000230324">
    <property type="component" value="Unassembled WGS sequence"/>
</dbReference>
<dbReference type="EMBL" id="PEUV01000012">
    <property type="protein sequence ID" value="PIV12805.1"/>
    <property type="molecule type" value="Genomic_DNA"/>
</dbReference>
<accession>A0A2M7BYQ1</accession>
<keyword evidence="1 5" id="KW-0808">Transferase</keyword>
<dbReference type="EC" id="2.7.4.3" evidence="6"/>
<dbReference type="GO" id="GO:0005737">
    <property type="term" value="C:cytoplasm"/>
    <property type="evidence" value="ECO:0007669"/>
    <property type="project" value="UniProtKB-SubCell"/>
</dbReference>
<dbReference type="Pfam" id="PF00406">
    <property type="entry name" value="ADK"/>
    <property type="match status" value="1"/>
</dbReference>
<dbReference type="InterPro" id="IPR027417">
    <property type="entry name" value="P-loop_NTPase"/>
</dbReference>
<evidence type="ECO:0000256" key="5">
    <source>
        <dbReference type="RuleBase" id="RU003330"/>
    </source>
</evidence>